<evidence type="ECO:0000256" key="4">
    <source>
        <dbReference type="ARBA" id="ARBA00022989"/>
    </source>
</evidence>
<accession>A0A419HZI1</accession>
<dbReference type="PANTHER" id="PTHR32196:SF72">
    <property type="entry name" value="RIBOSE IMPORT PERMEASE PROTEIN RBSC"/>
    <property type="match status" value="1"/>
</dbReference>
<feature type="transmembrane region" description="Helical" evidence="6">
    <location>
        <begin position="118"/>
        <end position="137"/>
    </location>
</feature>
<dbReference type="GO" id="GO:0022857">
    <property type="term" value="F:transmembrane transporter activity"/>
    <property type="evidence" value="ECO:0007669"/>
    <property type="project" value="InterPro"/>
</dbReference>
<feature type="transmembrane region" description="Helical" evidence="6">
    <location>
        <begin position="182"/>
        <end position="203"/>
    </location>
</feature>
<feature type="transmembrane region" description="Helical" evidence="6">
    <location>
        <begin position="236"/>
        <end position="255"/>
    </location>
</feature>
<dbReference type="Proteomes" id="UP000285112">
    <property type="component" value="Unassembled WGS sequence"/>
</dbReference>
<keyword evidence="5 6" id="KW-0472">Membrane</keyword>
<sequence>MVSATRLPPARTAEPVPAPARKRRPVWSRVLASPIAGTSVALIAVCGVLAAIAPDFATVGNVLNILLAASTLTVLACGLTVALIAGEIDLSVGSVEALTGSVAAVMIVTYGIPWPLAIVGGIAVGAAAGFVNGLFLTRFAVPSFVASLAMLSIASGAANLLTNGTSVFGLGSQFGFLGTGKVFGIPVPVLIAAVVALVLAVTLRRTSFGLDVYAVGGNREAARLSGVSIASIKIKVLVLSGALAGLAGLIIAARLDSGSGTVGTQDLMAAIAAVVIGGTSLNGGVGSIGGSVVGALLIATIQNGLVLMNITAFWQQVAIGSLILIAALLERLSRLTIGGKPA</sequence>
<feature type="transmembrane region" description="Helical" evidence="6">
    <location>
        <begin position="305"/>
        <end position="329"/>
    </location>
</feature>
<feature type="transmembrane region" description="Helical" evidence="6">
    <location>
        <begin position="92"/>
        <end position="112"/>
    </location>
</feature>
<evidence type="ECO:0000313" key="8">
    <source>
        <dbReference type="Proteomes" id="UP000285112"/>
    </source>
</evidence>
<feature type="transmembrane region" description="Helical" evidence="6">
    <location>
        <begin position="144"/>
        <end position="162"/>
    </location>
</feature>
<evidence type="ECO:0000256" key="1">
    <source>
        <dbReference type="ARBA" id="ARBA00004651"/>
    </source>
</evidence>
<keyword evidence="3 6" id="KW-0812">Transmembrane</keyword>
<feature type="transmembrane region" description="Helical" evidence="6">
    <location>
        <begin position="65"/>
        <end position="85"/>
    </location>
</feature>
<evidence type="ECO:0000256" key="6">
    <source>
        <dbReference type="SAM" id="Phobius"/>
    </source>
</evidence>
<evidence type="ECO:0000313" key="7">
    <source>
        <dbReference type="EMBL" id="RJQ82673.1"/>
    </source>
</evidence>
<evidence type="ECO:0000256" key="2">
    <source>
        <dbReference type="ARBA" id="ARBA00022475"/>
    </source>
</evidence>
<comment type="caution">
    <text evidence="7">The sequence shown here is derived from an EMBL/GenBank/DDBJ whole genome shotgun (WGS) entry which is preliminary data.</text>
</comment>
<organism evidence="7 8">
    <name type="scientific">Amycolatopsis panacis</name>
    <dbReference type="NCBI Taxonomy" id="2340917"/>
    <lineage>
        <taxon>Bacteria</taxon>
        <taxon>Bacillati</taxon>
        <taxon>Actinomycetota</taxon>
        <taxon>Actinomycetes</taxon>
        <taxon>Pseudonocardiales</taxon>
        <taxon>Pseudonocardiaceae</taxon>
        <taxon>Amycolatopsis</taxon>
    </lineage>
</organism>
<evidence type="ECO:0000256" key="5">
    <source>
        <dbReference type="ARBA" id="ARBA00023136"/>
    </source>
</evidence>
<feature type="transmembrane region" description="Helical" evidence="6">
    <location>
        <begin position="267"/>
        <end position="298"/>
    </location>
</feature>
<dbReference type="InterPro" id="IPR001851">
    <property type="entry name" value="ABC_transp_permease"/>
</dbReference>
<keyword evidence="2" id="KW-1003">Cell membrane</keyword>
<dbReference type="CDD" id="cd06579">
    <property type="entry name" value="TM_PBP1_transp_AraH_like"/>
    <property type="match status" value="1"/>
</dbReference>
<reference evidence="7 8" key="1">
    <citation type="submission" date="2018-09" db="EMBL/GenBank/DDBJ databases">
        <title>YIM PH 21725 draft genome.</title>
        <authorList>
            <person name="Miao C."/>
        </authorList>
    </citation>
    <scope>NUCLEOTIDE SEQUENCE [LARGE SCALE GENOMIC DNA]</scope>
    <source>
        <strain evidence="8">YIM PH21725</strain>
    </source>
</reference>
<dbReference type="GO" id="GO:0005886">
    <property type="term" value="C:plasma membrane"/>
    <property type="evidence" value="ECO:0007669"/>
    <property type="project" value="UniProtKB-SubCell"/>
</dbReference>
<proteinExistence type="predicted"/>
<gene>
    <name evidence="7" type="ORF">D5S19_21460</name>
</gene>
<dbReference type="PANTHER" id="PTHR32196">
    <property type="entry name" value="ABC TRANSPORTER PERMEASE PROTEIN YPHD-RELATED-RELATED"/>
    <property type="match status" value="1"/>
</dbReference>
<dbReference type="EMBL" id="QZFV01000100">
    <property type="protein sequence ID" value="RJQ82673.1"/>
    <property type="molecule type" value="Genomic_DNA"/>
</dbReference>
<dbReference type="Pfam" id="PF02653">
    <property type="entry name" value="BPD_transp_2"/>
    <property type="match status" value="1"/>
</dbReference>
<evidence type="ECO:0000256" key="3">
    <source>
        <dbReference type="ARBA" id="ARBA00022692"/>
    </source>
</evidence>
<keyword evidence="8" id="KW-1185">Reference proteome</keyword>
<keyword evidence="4 6" id="KW-1133">Transmembrane helix</keyword>
<protein>
    <submittedName>
        <fullName evidence="7">ABC transporter permease</fullName>
    </submittedName>
</protein>
<dbReference type="AlphaFoldDB" id="A0A419HZI1"/>
<comment type="subcellular location">
    <subcellularLocation>
        <location evidence="1">Cell membrane</location>
        <topology evidence="1">Multi-pass membrane protein</topology>
    </subcellularLocation>
</comment>
<name>A0A419HZI1_9PSEU</name>
<feature type="transmembrane region" description="Helical" evidence="6">
    <location>
        <begin position="30"/>
        <end position="53"/>
    </location>
</feature>